<dbReference type="InterPro" id="IPR032675">
    <property type="entry name" value="LRR_dom_sf"/>
</dbReference>
<dbReference type="SUPFAM" id="SSF52047">
    <property type="entry name" value="RNI-like"/>
    <property type="match status" value="1"/>
</dbReference>
<protein>
    <recommendedName>
        <fullName evidence="3">F-box domain-containing protein</fullName>
    </recommendedName>
</protein>
<dbReference type="GeneID" id="33572825"/>
<organism evidence="1 2">
    <name type="scientific">Lobosporangium transversale</name>
    <dbReference type="NCBI Taxonomy" id="64571"/>
    <lineage>
        <taxon>Eukaryota</taxon>
        <taxon>Fungi</taxon>
        <taxon>Fungi incertae sedis</taxon>
        <taxon>Mucoromycota</taxon>
        <taxon>Mortierellomycotina</taxon>
        <taxon>Mortierellomycetes</taxon>
        <taxon>Mortierellales</taxon>
        <taxon>Mortierellaceae</taxon>
        <taxon>Lobosporangium</taxon>
    </lineage>
</organism>
<comment type="caution">
    <text evidence="1">The sequence shown here is derived from an EMBL/GenBank/DDBJ whole genome shotgun (WGS) entry which is preliminary data.</text>
</comment>
<dbReference type="Gene3D" id="3.80.10.10">
    <property type="entry name" value="Ribonuclease Inhibitor"/>
    <property type="match status" value="1"/>
</dbReference>
<evidence type="ECO:0008006" key="3">
    <source>
        <dbReference type="Google" id="ProtNLM"/>
    </source>
</evidence>
<dbReference type="Proteomes" id="UP000193648">
    <property type="component" value="Unassembled WGS sequence"/>
</dbReference>
<accession>A0A1Y2H585</accession>
<reference evidence="1 2" key="1">
    <citation type="submission" date="2016-07" db="EMBL/GenBank/DDBJ databases">
        <title>Pervasive Adenine N6-methylation of Active Genes in Fungi.</title>
        <authorList>
            <consortium name="DOE Joint Genome Institute"/>
            <person name="Mondo S.J."/>
            <person name="Dannebaum R.O."/>
            <person name="Kuo R.C."/>
            <person name="Labutti K."/>
            <person name="Haridas S."/>
            <person name="Kuo A."/>
            <person name="Salamov A."/>
            <person name="Ahrendt S.R."/>
            <person name="Lipzen A."/>
            <person name="Sullivan W."/>
            <person name="Andreopoulos W.B."/>
            <person name="Clum A."/>
            <person name="Lindquist E."/>
            <person name="Daum C."/>
            <person name="Ramamoorthy G.K."/>
            <person name="Gryganskyi A."/>
            <person name="Culley D."/>
            <person name="Magnuson J.K."/>
            <person name="James T.Y."/>
            <person name="O'Malley M.A."/>
            <person name="Stajich J.E."/>
            <person name="Spatafora J.W."/>
            <person name="Visel A."/>
            <person name="Grigoriev I.V."/>
        </authorList>
    </citation>
    <scope>NUCLEOTIDE SEQUENCE [LARGE SCALE GENOMIC DNA]</scope>
    <source>
        <strain evidence="1 2">NRRL 3116</strain>
    </source>
</reference>
<dbReference type="AlphaFoldDB" id="A0A1Y2H585"/>
<evidence type="ECO:0000313" key="1">
    <source>
        <dbReference type="EMBL" id="ORZ28873.1"/>
    </source>
</evidence>
<dbReference type="InParanoid" id="A0A1Y2H585"/>
<gene>
    <name evidence="1" type="ORF">BCR41DRAFT_7067</name>
</gene>
<name>A0A1Y2H585_9FUNG</name>
<keyword evidence="2" id="KW-1185">Reference proteome</keyword>
<dbReference type="EMBL" id="MCFF01000001">
    <property type="protein sequence ID" value="ORZ28873.1"/>
    <property type="molecule type" value="Genomic_DNA"/>
</dbReference>
<proteinExistence type="predicted"/>
<sequence length="240" mass="27610">MHCRTTRNILKGLYLKSTFQRSMDHCRDVTASTTSNMLCLDNTQSSPGLWETILRCTNLERLEISHTRINDEVDLFLQVCKKLRHLGMDGVAIHQLPISILNDELSNCLLTNIRTLYITGVEILNPPHPYTPSYCLGLLVRKCLGLCALKFVDIIEYRRSKQPKHDDFYRAAFLRHPWALTNLSDLSFPHMRIKDRDMAALLSQMTRLRRLNVPFCGFDQLSLQELLADKRAVLGNGHMV</sequence>
<evidence type="ECO:0000313" key="2">
    <source>
        <dbReference type="Proteomes" id="UP000193648"/>
    </source>
</evidence>
<dbReference type="RefSeq" id="XP_021886546.1">
    <property type="nucleotide sequence ID" value="XM_022030984.1"/>
</dbReference>